<gene>
    <name evidence="2" type="ORF">C241_14883</name>
</gene>
<feature type="chain" id="PRO_5046492659" description="Outer membrane protein" evidence="1">
    <location>
        <begin position="21"/>
        <end position="259"/>
    </location>
</feature>
<dbReference type="Proteomes" id="UP000017668">
    <property type="component" value="Unassembled WGS sequence"/>
</dbReference>
<keyword evidence="1" id="KW-0732">Signal</keyword>
<dbReference type="EMBL" id="AMQQ01000021">
    <property type="protein sequence ID" value="EKJ95059.1"/>
    <property type="molecule type" value="Genomic_DNA"/>
</dbReference>
<feature type="signal peptide" evidence="1">
    <location>
        <begin position="1"/>
        <end position="20"/>
    </location>
</feature>
<dbReference type="RefSeq" id="WP_006699002.1">
    <property type="nucleotide sequence ID" value="NZ_AMQQ01000021.1"/>
</dbReference>
<evidence type="ECO:0008006" key="4">
    <source>
        <dbReference type="Google" id="ProtNLM"/>
    </source>
</evidence>
<evidence type="ECO:0000313" key="3">
    <source>
        <dbReference type="Proteomes" id="UP000017668"/>
    </source>
</evidence>
<evidence type="ECO:0000256" key="1">
    <source>
        <dbReference type="SAM" id="SignalP"/>
    </source>
</evidence>
<sequence>MKRHLTVLAVLLAAAAPAGAADFLPAYAPQPVEERPDHWTFSFSPYLWIAGITGDTAVFGLPEVHSDESFGDILKDVDFGFMGAGEARYGDLSILTDISYARVTSSDATPRGIVADSISLKQETFTAMVGVGYTILENEQGRLDAVGGAKLWWTETTIGFHGGALDGVSGRDEATWVDGIVGFRGVYSLTPTWYLTGWGLVGAGGADIDWDVMAGVGYKWKDSISAIAGYRALGVNYSSGGLTSDIVEHGPIVGLVFHF</sequence>
<comment type="caution">
    <text evidence="2">The sequence shown here is derived from an EMBL/GenBank/DDBJ whole genome shotgun (WGS) entry which is preliminary data.</text>
</comment>
<accession>A0ABN0HKC2</accession>
<evidence type="ECO:0000313" key="2">
    <source>
        <dbReference type="EMBL" id="EKJ95059.1"/>
    </source>
</evidence>
<name>A0ABN0HKC2_RHILU</name>
<reference evidence="2 3" key="1">
    <citation type="journal article" date="2013" name="Genome Announc.">
        <title>Genome Sequence of Rhizobium lupini HPC(L) Isolated from Saline Desert Soil, Kutch (Gujarat).</title>
        <authorList>
            <person name="Agarwal L."/>
            <person name="Purohit H.J."/>
        </authorList>
    </citation>
    <scope>NUCLEOTIDE SEQUENCE [LARGE SCALE GENOMIC DNA]</scope>
    <source>
        <strain evidence="3">HPC(L)</strain>
    </source>
</reference>
<organism evidence="2 3">
    <name type="scientific">Bradyrhizobium lupini HPC(L)</name>
    <dbReference type="NCBI Taxonomy" id="1229491"/>
    <lineage>
        <taxon>Bacteria</taxon>
        <taxon>Pseudomonadati</taxon>
        <taxon>Pseudomonadota</taxon>
        <taxon>Alphaproteobacteria</taxon>
        <taxon>Hyphomicrobiales</taxon>
        <taxon>Nitrobacteraceae</taxon>
        <taxon>Bradyrhizobium</taxon>
    </lineage>
</organism>
<protein>
    <recommendedName>
        <fullName evidence="4">Outer membrane protein</fullName>
    </recommendedName>
</protein>
<keyword evidence="3" id="KW-1185">Reference proteome</keyword>
<proteinExistence type="predicted"/>